<proteinExistence type="inferred from homology"/>
<sequence>MIYKSRALPLLLSALPLCVQAAESGFIEDSTATLQLRNYYFSRDFSDIVGPNQQSKAEEWAQGFILNFKSGYTQGPLGFGIDAIGTPRHQARQQPRPQQHRPAAGAGGRRARRRLQPPGVAGKMRYSKTELKVGELQPNVPVLVFSDNRLLPPSYQGVSVTSGEIAALTLQGGHLNTTSLRNESGRSDIQAIVGYQPQRQAPATPSTYAGGDYAFNANRTTLSAWYGQLEDIYDQRHLGLKHAEPVGDWVLGANLGFYDSNEDGKALIGSIDNQAFYLLLSAKRGGNTFFVGYQAMFGDQGFPRVFANISPLGNEVPTYEFASADQRSWQVRHDYDFAALGIPGLTTTVRYITGDNVDTGKGFEGKDWERDLDIGYVIQSGSLKGLGIRVRNVTARSNYRTDIDENRLILNYTLALF</sequence>
<evidence type="ECO:0000256" key="5">
    <source>
        <dbReference type="SAM" id="SignalP"/>
    </source>
</evidence>
<reference evidence="6" key="1">
    <citation type="journal article" date="2002" name="Biosci. Biotechnol. Biochem.">
        <title>Organization and transcriptional characterization of catechol degradation genes involved in carbazole degradation by Pseudomonas resinovorans strain CA10.</title>
        <authorList>
            <person name="Nojiri H."/>
            <person name="Maeda K."/>
            <person name="Sekiguchi H."/>
            <person name="Urata M."/>
            <person name="Shintani M."/>
            <person name="Yoshida T."/>
            <person name="Habe H."/>
            <person name="Omori T."/>
        </authorList>
    </citation>
    <scope>NUCLEOTIDE SEQUENCE</scope>
    <source>
        <strain evidence="6">CA10</strain>
    </source>
</reference>
<keyword evidence="2" id="KW-0813">Transport</keyword>
<dbReference type="EMBL" id="AB047272">
    <property type="protein sequence ID" value="BAB32461.1"/>
    <property type="molecule type" value="Genomic_DNA"/>
</dbReference>
<evidence type="ECO:0000313" key="6">
    <source>
        <dbReference type="EMBL" id="BAB32461.1"/>
    </source>
</evidence>
<organism evidence="6">
    <name type="scientific">Pseudomonas sp. CA10</name>
    <dbReference type="NCBI Taxonomy" id="135214"/>
    <lineage>
        <taxon>Bacteria</taxon>
        <taxon>Pseudomonadati</taxon>
        <taxon>Pseudomonadota</taxon>
        <taxon>Gammaproteobacteria</taxon>
        <taxon>Pseudomonadales</taxon>
        <taxon>Pseudomonadaceae</taxon>
        <taxon>Pseudomonas</taxon>
    </lineage>
</organism>
<dbReference type="GO" id="GO:0016020">
    <property type="term" value="C:membrane"/>
    <property type="evidence" value="ECO:0007669"/>
    <property type="project" value="InterPro"/>
</dbReference>
<gene>
    <name evidence="6" type="primary">ORFcat7</name>
</gene>
<feature type="chain" id="PRO_5004323657" evidence="5">
    <location>
        <begin position="22"/>
        <end position="417"/>
    </location>
</feature>
<feature type="signal peptide" evidence="5">
    <location>
        <begin position="1"/>
        <end position="21"/>
    </location>
</feature>
<evidence type="ECO:0000256" key="4">
    <source>
        <dbReference type="SAM" id="MobiDB-lite"/>
    </source>
</evidence>
<dbReference type="AlphaFoldDB" id="Q9AQP8"/>
<dbReference type="InterPro" id="IPR005318">
    <property type="entry name" value="OM_porin_bac"/>
</dbReference>
<dbReference type="PANTHER" id="PTHR34596">
    <property type="entry name" value="CHITOPORIN"/>
    <property type="match status" value="1"/>
</dbReference>
<dbReference type="InterPro" id="IPR023614">
    <property type="entry name" value="Porin_dom_sf"/>
</dbReference>
<dbReference type="GO" id="GO:0015288">
    <property type="term" value="F:porin activity"/>
    <property type="evidence" value="ECO:0007669"/>
    <property type="project" value="TreeGrafter"/>
</dbReference>
<evidence type="ECO:0000256" key="2">
    <source>
        <dbReference type="ARBA" id="ARBA00022448"/>
    </source>
</evidence>
<keyword evidence="3 5" id="KW-0732">Signal</keyword>
<feature type="region of interest" description="Disordered" evidence="4">
    <location>
        <begin position="88"/>
        <end position="118"/>
    </location>
</feature>
<accession>Q9AQP8</accession>
<evidence type="ECO:0000256" key="3">
    <source>
        <dbReference type="ARBA" id="ARBA00022729"/>
    </source>
</evidence>
<protein>
    <submittedName>
        <fullName evidence="6">Probable channel-forming protein</fullName>
    </submittedName>
</protein>
<dbReference type="Pfam" id="PF03573">
    <property type="entry name" value="OprD"/>
    <property type="match status" value="1"/>
</dbReference>
<feature type="compositionally biased region" description="Low complexity" evidence="4">
    <location>
        <begin position="92"/>
        <end position="104"/>
    </location>
</feature>
<dbReference type="PANTHER" id="PTHR34596:SF2">
    <property type="entry name" value="CHITOPORIN"/>
    <property type="match status" value="1"/>
</dbReference>
<name>Q9AQP8_9PSED</name>
<dbReference type="Gene3D" id="2.40.160.10">
    <property type="entry name" value="Porin"/>
    <property type="match status" value="1"/>
</dbReference>
<comment type="similarity">
    <text evidence="1">Belongs to the outer membrane porin (Opr) (TC 1.B.25) family.</text>
</comment>
<evidence type="ECO:0000256" key="1">
    <source>
        <dbReference type="ARBA" id="ARBA00009075"/>
    </source>
</evidence>